<evidence type="ECO:0000259" key="4">
    <source>
        <dbReference type="PROSITE" id="PS50932"/>
    </source>
</evidence>
<evidence type="ECO:0000256" key="1">
    <source>
        <dbReference type="ARBA" id="ARBA00023015"/>
    </source>
</evidence>
<dbReference type="SMART" id="SM00354">
    <property type="entry name" value="HTH_LACI"/>
    <property type="match status" value="1"/>
</dbReference>
<dbReference type="AlphaFoldDB" id="A0A949NEB1"/>
<proteinExistence type="predicted"/>
<dbReference type="CDD" id="cd01392">
    <property type="entry name" value="HTH_LacI"/>
    <property type="match status" value="1"/>
</dbReference>
<evidence type="ECO:0000313" key="6">
    <source>
        <dbReference type="Proteomes" id="UP000712157"/>
    </source>
</evidence>
<dbReference type="PROSITE" id="PS50932">
    <property type="entry name" value="HTH_LACI_2"/>
    <property type="match status" value="1"/>
</dbReference>
<comment type="caution">
    <text evidence="5">The sequence shown here is derived from an EMBL/GenBank/DDBJ whole genome shotgun (WGS) entry which is preliminary data.</text>
</comment>
<gene>
    <name evidence="5" type="ORF">KTH89_10555</name>
</gene>
<dbReference type="GO" id="GO:0000976">
    <property type="term" value="F:transcription cis-regulatory region binding"/>
    <property type="evidence" value="ECO:0007669"/>
    <property type="project" value="TreeGrafter"/>
</dbReference>
<keyword evidence="1" id="KW-0805">Transcription regulation</keyword>
<dbReference type="Gene3D" id="1.10.260.40">
    <property type="entry name" value="lambda repressor-like DNA-binding domains"/>
    <property type="match status" value="1"/>
</dbReference>
<organism evidence="5 6">
    <name type="scientific">Diplocloster agilis</name>
    <dbReference type="NCBI Taxonomy" id="2850323"/>
    <lineage>
        <taxon>Bacteria</taxon>
        <taxon>Bacillati</taxon>
        <taxon>Bacillota</taxon>
        <taxon>Clostridia</taxon>
        <taxon>Lachnospirales</taxon>
        <taxon>Lachnospiraceae</taxon>
        <taxon>Diplocloster</taxon>
    </lineage>
</organism>
<name>A0A949NEB1_9FIRM</name>
<dbReference type="PANTHER" id="PTHR30146">
    <property type="entry name" value="LACI-RELATED TRANSCRIPTIONAL REPRESSOR"/>
    <property type="match status" value="1"/>
</dbReference>
<dbReference type="InterPro" id="IPR046335">
    <property type="entry name" value="LacI/GalR-like_sensor"/>
</dbReference>
<reference evidence="5" key="1">
    <citation type="submission" date="2021-06" db="EMBL/GenBank/DDBJ databases">
        <title>Description of novel taxa of the family Lachnospiraceae.</title>
        <authorList>
            <person name="Chaplin A.V."/>
            <person name="Sokolova S.R."/>
            <person name="Pikina A.P."/>
            <person name="Korzhanova M."/>
            <person name="Belova V."/>
            <person name="Korostin D."/>
            <person name="Efimov B.A."/>
        </authorList>
    </citation>
    <scope>NUCLEOTIDE SEQUENCE</scope>
    <source>
        <strain evidence="5">ASD5720</strain>
    </source>
</reference>
<evidence type="ECO:0000313" key="5">
    <source>
        <dbReference type="EMBL" id="MBU9736981.1"/>
    </source>
</evidence>
<dbReference type="EMBL" id="JAHQCW010000015">
    <property type="protein sequence ID" value="MBU9736981.1"/>
    <property type="molecule type" value="Genomic_DNA"/>
</dbReference>
<dbReference type="SUPFAM" id="SSF53822">
    <property type="entry name" value="Periplasmic binding protein-like I"/>
    <property type="match status" value="1"/>
</dbReference>
<dbReference type="InterPro" id="IPR010982">
    <property type="entry name" value="Lambda_DNA-bd_dom_sf"/>
</dbReference>
<protein>
    <submittedName>
        <fullName evidence="5">LacI family transcriptional regulator</fullName>
    </submittedName>
</protein>
<dbReference type="Pfam" id="PF13377">
    <property type="entry name" value="Peripla_BP_3"/>
    <property type="match status" value="1"/>
</dbReference>
<keyword evidence="6" id="KW-1185">Reference proteome</keyword>
<dbReference type="Gene3D" id="3.40.50.2300">
    <property type="match status" value="2"/>
</dbReference>
<dbReference type="InterPro" id="IPR000843">
    <property type="entry name" value="HTH_LacI"/>
</dbReference>
<evidence type="ECO:0000256" key="2">
    <source>
        <dbReference type="ARBA" id="ARBA00023125"/>
    </source>
</evidence>
<dbReference type="Proteomes" id="UP000712157">
    <property type="component" value="Unassembled WGS sequence"/>
</dbReference>
<dbReference type="PANTHER" id="PTHR30146:SF109">
    <property type="entry name" value="HTH-TYPE TRANSCRIPTIONAL REGULATOR GALS"/>
    <property type="match status" value="1"/>
</dbReference>
<dbReference type="CDD" id="cd06267">
    <property type="entry name" value="PBP1_LacI_sugar_binding-like"/>
    <property type="match status" value="1"/>
</dbReference>
<keyword evidence="3" id="KW-0804">Transcription</keyword>
<evidence type="ECO:0000256" key="3">
    <source>
        <dbReference type="ARBA" id="ARBA00023163"/>
    </source>
</evidence>
<dbReference type="InterPro" id="IPR028082">
    <property type="entry name" value="Peripla_BP_I"/>
</dbReference>
<dbReference type="Pfam" id="PF00356">
    <property type="entry name" value="LacI"/>
    <property type="match status" value="1"/>
</dbReference>
<dbReference type="RefSeq" id="WP_238721607.1">
    <property type="nucleotide sequence ID" value="NZ_JAHQCW010000015.1"/>
</dbReference>
<dbReference type="GO" id="GO:0003700">
    <property type="term" value="F:DNA-binding transcription factor activity"/>
    <property type="evidence" value="ECO:0007669"/>
    <property type="project" value="TreeGrafter"/>
</dbReference>
<keyword evidence="2" id="KW-0238">DNA-binding</keyword>
<feature type="domain" description="HTH lacI-type" evidence="4">
    <location>
        <begin position="3"/>
        <end position="57"/>
    </location>
</feature>
<dbReference type="SUPFAM" id="SSF47413">
    <property type="entry name" value="lambda repressor-like DNA-binding domains"/>
    <property type="match status" value="1"/>
</dbReference>
<accession>A0A949NEB1</accession>
<sequence>MKATRSDVAKLAGVSTATVSNVLNQSGKVKEETVHRVMEAVKALDYRPDMIARSMSTNRTMQVGIVLEDISNPFFGEIARGFESAANEKNYFVNICTGFNKLDDYFDNFITRRLDGVFVTALPYKFKVNKLYDLVDRGIKIVTSGNVEVDYRRIASIENDYIAAMKEAMEYLYGMGHRDIAYLSGLGRNLPYDLRCISYKNMVNKLELPCRDSLLVDGKYPYATSMTEGYDAANRLMNLGYKFTAVICGNDLMALGAMKAFREKGLRIPEDVSVMGIDGISFGKYWEPSLTTMAVDQNRFGRKAFELLYADMMEDTISYYRNTLDLTIRKSTAQCCR</sequence>